<gene>
    <name evidence="1" type="ORF">ERS852558_00998</name>
</gene>
<dbReference type="AlphaFoldDB" id="A0A174R635"/>
<proteinExistence type="predicted"/>
<name>A0A174R635_9BACE</name>
<dbReference type="Proteomes" id="UP000095725">
    <property type="component" value="Unassembled WGS sequence"/>
</dbReference>
<sequence>MAQPVDGLYLNKYVDPQLLIERRNYRADFMQVLGSVPAGALAADGVRRNKLINNVGFRVNNTEDFEPKQMTGKNYIVPWEIYDTEPSSCTDDEIRYLAFDKRAAIRVKHNEAFQVGIRNHVLHKLAPEDDSNEEMPVIRTTGEKDINGRLRLSYKDLVDFATLAKTWNLPVTDALYMVLSPLHMGDLLLDKDASKYFYDRTFYLDPATGKPKGFMGIKFFENNDCPFYNAETAKKVAEGTKPSAETDFQASTFFYAPNTYYHIESVKSLYRPETTDTRSKSPTSEYRTQTYGIVDRIEDFGVGAILSGKSV</sequence>
<dbReference type="EMBL" id="CZBL01000003">
    <property type="protein sequence ID" value="CUP79466.1"/>
    <property type="molecule type" value="Genomic_DNA"/>
</dbReference>
<accession>A0A174R635</accession>
<reference evidence="1 2" key="1">
    <citation type="submission" date="2015-09" db="EMBL/GenBank/DDBJ databases">
        <authorList>
            <consortium name="Pathogen Informatics"/>
        </authorList>
    </citation>
    <scope>NUCLEOTIDE SEQUENCE [LARGE SCALE GENOMIC DNA]</scope>
    <source>
        <strain evidence="1 2">2789STDY5834946</strain>
    </source>
</reference>
<evidence type="ECO:0000313" key="1">
    <source>
        <dbReference type="EMBL" id="CUP79466.1"/>
    </source>
</evidence>
<evidence type="ECO:0008006" key="3">
    <source>
        <dbReference type="Google" id="ProtNLM"/>
    </source>
</evidence>
<dbReference type="RefSeq" id="WP_004308935.1">
    <property type="nucleotide sequence ID" value="NZ_CAXYLJ010000039.1"/>
</dbReference>
<organism evidence="1 2">
    <name type="scientific">Bacteroides caccae</name>
    <dbReference type="NCBI Taxonomy" id="47678"/>
    <lineage>
        <taxon>Bacteria</taxon>
        <taxon>Pseudomonadati</taxon>
        <taxon>Bacteroidota</taxon>
        <taxon>Bacteroidia</taxon>
        <taxon>Bacteroidales</taxon>
        <taxon>Bacteroidaceae</taxon>
        <taxon>Bacteroides</taxon>
    </lineage>
</organism>
<evidence type="ECO:0000313" key="2">
    <source>
        <dbReference type="Proteomes" id="UP000095725"/>
    </source>
</evidence>
<protein>
    <recommendedName>
        <fullName evidence="3">Capsid protein</fullName>
    </recommendedName>
</protein>